<evidence type="ECO:0000313" key="2">
    <source>
        <dbReference type="Proteomes" id="UP000536835"/>
    </source>
</evidence>
<accession>A0A7Y3W454</accession>
<dbReference type="EMBL" id="JABFCX010000002">
    <property type="protein sequence ID" value="NNU15174.1"/>
    <property type="molecule type" value="Genomic_DNA"/>
</dbReference>
<proteinExistence type="predicted"/>
<organism evidence="1 2">
    <name type="scientific">Parvularcula mediterranea</name>
    <dbReference type="NCBI Taxonomy" id="2732508"/>
    <lineage>
        <taxon>Bacteria</taxon>
        <taxon>Pseudomonadati</taxon>
        <taxon>Pseudomonadota</taxon>
        <taxon>Alphaproteobacteria</taxon>
        <taxon>Parvularculales</taxon>
        <taxon>Parvularculaceae</taxon>
        <taxon>Parvularcula</taxon>
    </lineage>
</organism>
<dbReference type="Proteomes" id="UP000536835">
    <property type="component" value="Unassembled WGS sequence"/>
</dbReference>
<gene>
    <name evidence="1" type="ORF">HK107_02395</name>
</gene>
<sequence length="427" mass="47421">MTSEVVLMNRSAVAMAADSAVTISGTNYLKTYQSVDKLFPLVDGQPIGVMIYNNAELMSTPWETIISLYRDQNRGRSLDTLEAHARDFINFLSDNPELFPPDHQDTEFFKHVAVVLSIVADDFDYQLHQLKQSKAGRLREHVSAVFGYVVEELYGDLVGNLDGTSRGRLDVFPEGTEEQLMRRYGAEIDELIGSLIQSLKNEFPMLSVPSDIVQKLREIAVMSVTQDAFYEHYTGVVFAGFGRAEKFPSMRSYLTSTVVLGKLKNRMDRAQDMTADGGPVIAPFAQDRMIRTFLTGMDANLRMFLFGETLKLSSHLVTDVIGRAPGLNDQQRAQLLSDYSEGSLGTALRAFFQSIDQFQYAVHTAPILRAVSVLPKKELGETAASLIKLNSFQQKVMNSVETVGGPISLATISRNEGMVMGKEKAEL</sequence>
<protein>
    <submittedName>
        <fullName evidence="1">Uncharacterized protein</fullName>
    </submittedName>
</protein>
<name>A0A7Y3W454_9PROT</name>
<reference evidence="1 2" key="1">
    <citation type="submission" date="2020-05" db="EMBL/GenBank/DDBJ databases">
        <title>Parvularcula mediterraneae sp. nov., isolated from polypropylene straw from shallow seawater of the seashore of Laganas in Zakynthos island, Greece.</title>
        <authorList>
            <person name="Szabo I."/>
            <person name="Al-Omari J."/>
            <person name="Rado J."/>
            <person name="Szerdahelyi G.S."/>
        </authorList>
    </citation>
    <scope>NUCLEOTIDE SEQUENCE [LARGE SCALE GENOMIC DNA]</scope>
    <source>
        <strain evidence="1 2">ZS-1/3</strain>
    </source>
</reference>
<keyword evidence="2" id="KW-1185">Reference proteome</keyword>
<dbReference type="AlphaFoldDB" id="A0A7Y3W454"/>
<comment type="caution">
    <text evidence="1">The sequence shown here is derived from an EMBL/GenBank/DDBJ whole genome shotgun (WGS) entry which is preliminary data.</text>
</comment>
<dbReference type="RefSeq" id="WP_173196444.1">
    <property type="nucleotide sequence ID" value="NZ_JABFCX010000002.1"/>
</dbReference>
<evidence type="ECO:0000313" key="1">
    <source>
        <dbReference type="EMBL" id="NNU15174.1"/>
    </source>
</evidence>